<evidence type="ECO:0000256" key="7">
    <source>
        <dbReference type="RuleBase" id="RU363069"/>
    </source>
</evidence>
<dbReference type="Pfam" id="PF00149">
    <property type="entry name" value="Metallophos"/>
    <property type="match status" value="1"/>
</dbReference>
<dbReference type="GO" id="GO:0008408">
    <property type="term" value="F:3'-5' exonuclease activity"/>
    <property type="evidence" value="ECO:0007669"/>
    <property type="project" value="InterPro"/>
</dbReference>
<dbReference type="NCBIfam" id="TIGR00619">
    <property type="entry name" value="sbcd"/>
    <property type="match status" value="1"/>
</dbReference>
<evidence type="ECO:0000259" key="8">
    <source>
        <dbReference type="Pfam" id="PF00149"/>
    </source>
</evidence>
<dbReference type="InterPro" id="IPR026843">
    <property type="entry name" value="SbcD_C"/>
</dbReference>
<dbReference type="InterPro" id="IPR004593">
    <property type="entry name" value="SbcD"/>
</dbReference>
<dbReference type="InterPro" id="IPR041796">
    <property type="entry name" value="Mre11_N"/>
</dbReference>
<protein>
    <recommendedName>
        <fullName evidence="3 7">Nuclease SbcCD subunit D</fullName>
    </recommendedName>
</protein>
<evidence type="ECO:0000256" key="6">
    <source>
        <dbReference type="ARBA" id="ARBA00022839"/>
    </source>
</evidence>
<sequence>MRLVHTADWHLGKLFYGDYLTDEQDYLLKEQFLPFLRDCRPDAVILAGDVYDRSLPPVDAVALFDEVVTKITKDMKLPFFVISGNHDSASRLSFGSRLLEQGGLYISGDLRHLGGPVVLSDDWGPVSFVSLPFAEPAAVRHCSQDDMIRDWDQALQYLCRQQRQQVTTARSVCIAHAFVAGGAVSDSERPLSVGGTEVVSPALFAGFSYTALGHLHGPQQVGGQMIRYAGSLLKYSFSEAGQKKGAVLAEIDKDGGVCSETIPLAPRHDVRIMTGFFDDIMGDGTAVHDDFVLLRLQDTQPILDGMAKARRKFPRALALEMPQRQLSDTAGERRLDLQQSTAQQLFESFVSAMRPQQGLTAAEKSCLQDLWQELEREEREESR</sequence>
<dbReference type="InterPro" id="IPR004843">
    <property type="entry name" value="Calcineurin-like_PHP"/>
</dbReference>
<keyword evidence="11" id="KW-1185">Reference proteome</keyword>
<evidence type="ECO:0000259" key="9">
    <source>
        <dbReference type="Pfam" id="PF12320"/>
    </source>
</evidence>
<comment type="function">
    <text evidence="7">SbcCD cleaves DNA hairpin structures. These structures can inhibit DNA replication and are intermediates in certain DNA recombination reactions. The complex acts as a 3'-&gt;5' double strand exonuclease that can open hairpins. It also has a 5' single-strand endonuclease activity.</text>
</comment>
<dbReference type="PANTHER" id="PTHR30337:SF0">
    <property type="entry name" value="NUCLEASE SBCCD SUBUNIT D"/>
    <property type="match status" value="1"/>
</dbReference>
<reference evidence="10 11" key="1">
    <citation type="submission" date="2013-09" db="EMBL/GenBank/DDBJ databases">
        <authorList>
            <person name="Durkin A.S."/>
            <person name="Haft D.R."/>
            <person name="McCorrison J."/>
            <person name="Torralba M."/>
            <person name="Gillis M."/>
            <person name="Haft D.H."/>
            <person name="Methe B."/>
            <person name="Sutton G."/>
            <person name="Nelson K.E."/>
        </authorList>
    </citation>
    <scope>NUCLEOTIDE SEQUENCE [LARGE SCALE GENOMIC DNA]</scope>
    <source>
        <strain evidence="10 11">BV3C16-1</strain>
    </source>
</reference>
<feature type="domain" description="Nuclease SbcCD subunit D C-terminal" evidence="9">
    <location>
        <begin position="267"/>
        <end position="353"/>
    </location>
</feature>
<dbReference type="AlphaFoldDB" id="U7UUZ0"/>
<evidence type="ECO:0000256" key="1">
    <source>
        <dbReference type="ARBA" id="ARBA00010555"/>
    </source>
</evidence>
<dbReference type="STRING" id="1111454.HMPREF1250_0132"/>
<proteinExistence type="inferred from homology"/>
<name>U7UUZ0_9FIRM</name>
<dbReference type="GO" id="GO:0006310">
    <property type="term" value="P:DNA recombination"/>
    <property type="evidence" value="ECO:0007669"/>
    <property type="project" value="UniProtKB-KW"/>
</dbReference>
<gene>
    <name evidence="7 10" type="primary">sbcD</name>
    <name evidence="10" type="ORF">HMPREF1250_0132</name>
</gene>
<keyword evidence="7" id="KW-0255">Endonuclease</keyword>
<dbReference type="InterPro" id="IPR029052">
    <property type="entry name" value="Metallo-depent_PP-like"/>
</dbReference>
<dbReference type="GO" id="GO:0004519">
    <property type="term" value="F:endonuclease activity"/>
    <property type="evidence" value="ECO:0007669"/>
    <property type="project" value="UniProtKB-KW"/>
</dbReference>
<dbReference type="PATRIC" id="fig|1111454.3.peg.19"/>
<dbReference type="RefSeq" id="WP_023052540.1">
    <property type="nucleotide sequence ID" value="NZ_AWXA01000002.1"/>
</dbReference>
<comment type="similarity">
    <text evidence="1 7">Belongs to the SbcD family.</text>
</comment>
<keyword evidence="7" id="KW-0235">DNA replication</keyword>
<dbReference type="eggNOG" id="COG0420">
    <property type="taxonomic scope" value="Bacteria"/>
</dbReference>
<dbReference type="PANTHER" id="PTHR30337">
    <property type="entry name" value="COMPONENT OF ATP-DEPENDENT DSDNA EXONUCLEASE"/>
    <property type="match status" value="1"/>
</dbReference>
<evidence type="ECO:0000313" key="10">
    <source>
        <dbReference type="EMBL" id="ERT62714.1"/>
    </source>
</evidence>
<comment type="caution">
    <text evidence="10">The sequence shown here is derived from an EMBL/GenBank/DDBJ whole genome shotgun (WGS) entry which is preliminary data.</text>
</comment>
<keyword evidence="4 7" id="KW-0540">Nuclease</keyword>
<dbReference type="Pfam" id="PF12320">
    <property type="entry name" value="SbcD_C"/>
    <property type="match status" value="1"/>
</dbReference>
<organism evidence="10 11">
    <name type="scientific">Megasphaera vaginalis</name>
    <name type="common">ex Srinivasan et al. 2021</name>
    <dbReference type="NCBI Taxonomy" id="1111454"/>
    <lineage>
        <taxon>Bacteria</taxon>
        <taxon>Bacillati</taxon>
        <taxon>Bacillota</taxon>
        <taxon>Negativicutes</taxon>
        <taxon>Veillonellales</taxon>
        <taxon>Veillonellaceae</taxon>
        <taxon>Megasphaera</taxon>
    </lineage>
</organism>
<keyword evidence="6 7" id="KW-0269">Exonuclease</keyword>
<evidence type="ECO:0000256" key="5">
    <source>
        <dbReference type="ARBA" id="ARBA00022801"/>
    </source>
</evidence>
<keyword evidence="5 7" id="KW-0378">Hydrolase</keyword>
<feature type="domain" description="Calcineurin-like phosphoesterase" evidence="8">
    <location>
        <begin position="1"/>
        <end position="104"/>
    </location>
</feature>
<evidence type="ECO:0000256" key="4">
    <source>
        <dbReference type="ARBA" id="ARBA00022722"/>
    </source>
</evidence>
<evidence type="ECO:0000256" key="3">
    <source>
        <dbReference type="ARBA" id="ARBA00013365"/>
    </source>
</evidence>
<evidence type="ECO:0000313" key="11">
    <source>
        <dbReference type="Proteomes" id="UP000017090"/>
    </source>
</evidence>
<dbReference type="CDD" id="cd00840">
    <property type="entry name" value="MPP_Mre11_N"/>
    <property type="match status" value="1"/>
</dbReference>
<dbReference type="Gene3D" id="3.60.21.10">
    <property type="match status" value="1"/>
</dbReference>
<dbReference type="InterPro" id="IPR050535">
    <property type="entry name" value="DNA_Repair-Maintenance_Comp"/>
</dbReference>
<evidence type="ECO:0000256" key="2">
    <source>
        <dbReference type="ARBA" id="ARBA00011322"/>
    </source>
</evidence>
<dbReference type="EMBL" id="AWXA01000002">
    <property type="protein sequence ID" value="ERT62714.1"/>
    <property type="molecule type" value="Genomic_DNA"/>
</dbReference>
<accession>U7UUZ0</accession>
<dbReference type="OrthoDB" id="9773856at2"/>
<dbReference type="SUPFAM" id="SSF56300">
    <property type="entry name" value="Metallo-dependent phosphatases"/>
    <property type="match status" value="1"/>
</dbReference>
<comment type="subunit">
    <text evidence="2 7">Heterodimer of SbcC and SbcD.</text>
</comment>
<keyword evidence="7" id="KW-0233">DNA recombination</keyword>
<dbReference type="Proteomes" id="UP000017090">
    <property type="component" value="Unassembled WGS sequence"/>
</dbReference>
<dbReference type="GO" id="GO:0006260">
    <property type="term" value="P:DNA replication"/>
    <property type="evidence" value="ECO:0007669"/>
    <property type="project" value="UniProtKB-KW"/>
</dbReference>